<proteinExistence type="predicted"/>
<keyword evidence="8" id="KW-1185">Reference proteome</keyword>
<evidence type="ECO:0000313" key="8">
    <source>
        <dbReference type="Proteomes" id="UP001152799"/>
    </source>
</evidence>
<dbReference type="Proteomes" id="UP001152799">
    <property type="component" value="Chromosome 10"/>
</dbReference>
<evidence type="ECO:0000256" key="1">
    <source>
        <dbReference type="ARBA" id="ARBA00022723"/>
    </source>
</evidence>
<dbReference type="Gene3D" id="2.60.40.1180">
    <property type="entry name" value="Golgi alpha-mannosidase II"/>
    <property type="match status" value="1"/>
</dbReference>
<keyword evidence="1" id="KW-0479">Metal-binding</keyword>
<dbReference type="PANTHER" id="PTHR11607:SF3">
    <property type="entry name" value="LYSOSOMAL ALPHA-MANNOSIDASE"/>
    <property type="match status" value="1"/>
</dbReference>
<dbReference type="GO" id="GO:0046872">
    <property type="term" value="F:metal ion binding"/>
    <property type="evidence" value="ECO:0007669"/>
    <property type="project" value="UniProtKB-KW"/>
</dbReference>
<dbReference type="InterPro" id="IPR048534">
    <property type="entry name" value="Man2a1-like_dom"/>
</dbReference>
<dbReference type="InterPro" id="IPR050843">
    <property type="entry name" value="Glycosyl_Hydrlase_38"/>
</dbReference>
<sequence>MVDLNALREAMGMMQHHDAITGTEKQHVANDYARQLQRGMNECEIITNAAISKLLEVNIELKTCPLLNVSQCTTTTTNDSFVVTIYNPLSRPVDKVVRLPVKEDSYSVNDLQGTEYKTQIIPILDFIKNIPGRSSQVKNELIFIARGIPALGWKSYRVLVYRKTNKNIITSKKGNKYSVKDTAFIIDPNTGLINSLTIKNVSIDLSQNFFYYNGFVGDNSKFESRSSGAYVFRPDGPLQKITNKKVDYKVYEGELVAEIHQTLNEYIGRKLYYPVTTQISIKDTENELAVLVDIAQGDTSLKDRNIELMVHRNCLHDDAFGVGEALNETAFGLGLVVRGSHYITVGNQLAALTKDIVQRRLLDTWTFVVPVDEKVKHNMEDLFTWCEIISAQETTLGGNQWLKDSHRLHFETNR</sequence>
<dbReference type="EMBL" id="OU892286">
    <property type="protein sequence ID" value="CAG9761634.1"/>
    <property type="molecule type" value="Genomic_DNA"/>
</dbReference>
<dbReference type="InterPro" id="IPR011682">
    <property type="entry name" value="Glyco_hydro_38_C"/>
</dbReference>
<dbReference type="Gene3D" id="2.70.98.30">
    <property type="entry name" value="Golgi alpha-mannosidase II, domain 4"/>
    <property type="match status" value="2"/>
</dbReference>
<evidence type="ECO:0000259" key="4">
    <source>
        <dbReference type="Pfam" id="PF07748"/>
    </source>
</evidence>
<dbReference type="InterPro" id="IPR015341">
    <property type="entry name" value="Glyco_hydro_38_cen"/>
</dbReference>
<dbReference type="FunFam" id="1.20.1270.50:FF:000003">
    <property type="entry name" value="Alpha-mannosidase"/>
    <property type="match status" value="1"/>
</dbReference>
<dbReference type="SUPFAM" id="SSF74650">
    <property type="entry name" value="Galactose mutarotase-like"/>
    <property type="match status" value="1"/>
</dbReference>
<dbReference type="FunFam" id="2.60.40.1180:FF:000018">
    <property type="entry name" value="Alpha-mannosidase"/>
    <property type="match status" value="1"/>
</dbReference>
<evidence type="ECO:0000259" key="6">
    <source>
        <dbReference type="Pfam" id="PF21260"/>
    </source>
</evidence>
<dbReference type="Pfam" id="PF09261">
    <property type="entry name" value="Alpha-mann_mid"/>
    <property type="match status" value="1"/>
</dbReference>
<dbReference type="OrthoDB" id="2016903at2759"/>
<dbReference type="InterPro" id="IPR037094">
    <property type="entry name" value="Glyco_hydro_38_cen_sf"/>
</dbReference>
<dbReference type="SUPFAM" id="SSF88688">
    <property type="entry name" value="Families 57/38 glycoside transferase middle domain"/>
    <property type="match status" value="1"/>
</dbReference>
<dbReference type="Pfam" id="PF07748">
    <property type="entry name" value="Glyco_hydro_38C"/>
    <property type="match status" value="1"/>
</dbReference>
<evidence type="ECO:0000256" key="2">
    <source>
        <dbReference type="ARBA" id="ARBA00022801"/>
    </source>
</evidence>
<evidence type="ECO:0000313" key="7">
    <source>
        <dbReference type="EMBL" id="CAG9761634.1"/>
    </source>
</evidence>
<dbReference type="InterPro" id="IPR011013">
    <property type="entry name" value="Gal_mutarotase_sf_dom"/>
</dbReference>
<reference evidence="7" key="1">
    <citation type="submission" date="2022-01" db="EMBL/GenBank/DDBJ databases">
        <authorList>
            <person name="King R."/>
        </authorList>
    </citation>
    <scope>NUCLEOTIDE SEQUENCE</scope>
</reference>
<evidence type="ECO:0000256" key="3">
    <source>
        <dbReference type="ARBA" id="ARBA00023157"/>
    </source>
</evidence>
<dbReference type="Pfam" id="PF21260">
    <property type="entry name" value="Laman-like_dom"/>
    <property type="match status" value="1"/>
</dbReference>
<dbReference type="InterPro" id="IPR028995">
    <property type="entry name" value="Glyco_hydro_57/38_cen_sf"/>
</dbReference>
<feature type="domain" description="Glycoside hydrolase family 38 central" evidence="5">
    <location>
        <begin position="3"/>
        <end position="54"/>
    </location>
</feature>
<evidence type="ECO:0000259" key="5">
    <source>
        <dbReference type="Pfam" id="PF09261"/>
    </source>
</evidence>
<feature type="domain" description="Lysosomal alpha-mannosidase-like central" evidence="6">
    <location>
        <begin position="119"/>
        <end position="158"/>
    </location>
</feature>
<dbReference type="Gene3D" id="1.20.1270.50">
    <property type="entry name" value="Glycoside hydrolase family 38, central domain"/>
    <property type="match status" value="1"/>
</dbReference>
<feature type="domain" description="Glycosyl hydrolase family 38 C-terminal" evidence="4">
    <location>
        <begin position="185"/>
        <end position="265"/>
    </location>
</feature>
<keyword evidence="3" id="KW-1015">Disulfide bond</keyword>
<name>A0A9N9QJV8_9CUCU</name>
<protein>
    <recommendedName>
        <fullName evidence="9">Lysosomal alpha-mannosidase</fullName>
    </recommendedName>
</protein>
<dbReference type="GO" id="GO:0005764">
    <property type="term" value="C:lysosome"/>
    <property type="evidence" value="ECO:0007669"/>
    <property type="project" value="TreeGrafter"/>
</dbReference>
<dbReference type="AlphaFoldDB" id="A0A9N9QJV8"/>
<dbReference type="GO" id="GO:0004559">
    <property type="term" value="F:alpha-mannosidase activity"/>
    <property type="evidence" value="ECO:0007669"/>
    <property type="project" value="InterPro"/>
</dbReference>
<evidence type="ECO:0008006" key="9">
    <source>
        <dbReference type="Google" id="ProtNLM"/>
    </source>
</evidence>
<accession>A0A9N9QJV8</accession>
<keyword evidence="2" id="KW-0378">Hydrolase</keyword>
<dbReference type="GO" id="GO:0006013">
    <property type="term" value="P:mannose metabolic process"/>
    <property type="evidence" value="ECO:0007669"/>
    <property type="project" value="InterPro"/>
</dbReference>
<dbReference type="PANTHER" id="PTHR11607">
    <property type="entry name" value="ALPHA-MANNOSIDASE"/>
    <property type="match status" value="1"/>
</dbReference>
<gene>
    <name evidence="7" type="ORF">CEUTPL_LOCUS2331</name>
</gene>
<dbReference type="InterPro" id="IPR013780">
    <property type="entry name" value="Glyco_hydro_b"/>
</dbReference>
<dbReference type="GO" id="GO:0030246">
    <property type="term" value="F:carbohydrate binding"/>
    <property type="evidence" value="ECO:0007669"/>
    <property type="project" value="InterPro"/>
</dbReference>
<organism evidence="7 8">
    <name type="scientific">Ceutorhynchus assimilis</name>
    <name type="common">cabbage seed weevil</name>
    <dbReference type="NCBI Taxonomy" id="467358"/>
    <lineage>
        <taxon>Eukaryota</taxon>
        <taxon>Metazoa</taxon>
        <taxon>Ecdysozoa</taxon>
        <taxon>Arthropoda</taxon>
        <taxon>Hexapoda</taxon>
        <taxon>Insecta</taxon>
        <taxon>Pterygota</taxon>
        <taxon>Neoptera</taxon>
        <taxon>Endopterygota</taxon>
        <taxon>Coleoptera</taxon>
        <taxon>Polyphaga</taxon>
        <taxon>Cucujiformia</taxon>
        <taxon>Curculionidae</taxon>
        <taxon>Ceutorhynchinae</taxon>
        <taxon>Ceutorhynchus</taxon>
    </lineage>
</organism>